<dbReference type="RefSeq" id="WP_013887585.1">
    <property type="nucleotide sequence ID" value="NC_015673.1"/>
</dbReference>
<accession>F8E202</accession>
<protein>
    <submittedName>
        <fullName evidence="2">Secreted protein</fullName>
    </submittedName>
</protein>
<reference evidence="2 3" key="1">
    <citation type="journal article" date="2012" name="BMC Genomics">
        <title>Complete genome sequence, lifestyle, and multi-drug resistance of the human pathogen Corynebacterium resistens DSM 45100 isolated from blood samples of a leukemia patient.</title>
        <authorList>
            <person name="Schroder J."/>
            <person name="Maus I."/>
            <person name="Meyer K."/>
            <person name="Wordemann S."/>
            <person name="Blom J."/>
            <person name="Jaenicke S."/>
            <person name="Schneider J."/>
            <person name="Trost E."/>
            <person name="Tauch A."/>
        </authorList>
    </citation>
    <scope>NUCLEOTIDE SEQUENCE [LARGE SCALE GENOMIC DNA]</scope>
    <source>
        <strain evidence="3">DSM 45100 / JCM 12819 / CCUG 50093 / GTC 2026 / SICGH 158</strain>
    </source>
</reference>
<dbReference type="Proteomes" id="UP000000492">
    <property type="component" value="Chromosome"/>
</dbReference>
<gene>
    <name evidence="2" type="ordered locus">CRES_0193</name>
</gene>
<dbReference type="STRING" id="662755.CRES_0193"/>
<dbReference type="KEGG" id="crd:CRES_0193"/>
<keyword evidence="1" id="KW-0812">Transmembrane</keyword>
<dbReference type="AlphaFoldDB" id="F8E202"/>
<organism evidence="2 3">
    <name type="scientific">Corynebacterium resistens (strain DSM 45100 / JCM 12819 / GTC 2026 / SICGH 158)</name>
    <dbReference type="NCBI Taxonomy" id="662755"/>
    <lineage>
        <taxon>Bacteria</taxon>
        <taxon>Bacillati</taxon>
        <taxon>Actinomycetota</taxon>
        <taxon>Actinomycetes</taxon>
        <taxon>Mycobacteriales</taxon>
        <taxon>Corynebacteriaceae</taxon>
        <taxon>Corynebacterium</taxon>
    </lineage>
</organism>
<evidence type="ECO:0000313" key="2">
    <source>
        <dbReference type="EMBL" id="AEI08556.1"/>
    </source>
</evidence>
<evidence type="ECO:0000313" key="3">
    <source>
        <dbReference type="Proteomes" id="UP000000492"/>
    </source>
</evidence>
<keyword evidence="1" id="KW-0472">Membrane</keyword>
<keyword evidence="3" id="KW-1185">Reference proteome</keyword>
<dbReference type="EMBL" id="CP002857">
    <property type="protein sequence ID" value="AEI08556.1"/>
    <property type="molecule type" value="Genomic_DNA"/>
</dbReference>
<dbReference type="eggNOG" id="ENOG5033D5D">
    <property type="taxonomic scope" value="Bacteria"/>
</dbReference>
<sequence>MSKFATRAFDIRNVIGGLLGLYGLILLASFGFLDPGIDASTGQPKDNIYNLYAGIAMVAVAVIFFVWARLSPVRADEGMASAEEIERIEGANL</sequence>
<feature type="transmembrane region" description="Helical" evidence="1">
    <location>
        <begin position="51"/>
        <end position="70"/>
    </location>
</feature>
<name>F8E202_CORRG</name>
<feature type="transmembrane region" description="Helical" evidence="1">
    <location>
        <begin position="12"/>
        <end position="31"/>
    </location>
</feature>
<evidence type="ECO:0000256" key="1">
    <source>
        <dbReference type="SAM" id="Phobius"/>
    </source>
</evidence>
<keyword evidence="1" id="KW-1133">Transmembrane helix</keyword>
<dbReference type="HOGENOM" id="CLU_162071_1_1_11"/>
<proteinExistence type="predicted"/>